<dbReference type="AlphaFoldDB" id="A0A2P2PFG6"/>
<protein>
    <submittedName>
        <fullName evidence="1">Uncharacterized protein</fullName>
    </submittedName>
</protein>
<sequence>MTSMIAYSASLSQIFQQKSYQLKSNSKS</sequence>
<organism evidence="1">
    <name type="scientific">Rhizophora mucronata</name>
    <name type="common">Asiatic mangrove</name>
    <dbReference type="NCBI Taxonomy" id="61149"/>
    <lineage>
        <taxon>Eukaryota</taxon>
        <taxon>Viridiplantae</taxon>
        <taxon>Streptophyta</taxon>
        <taxon>Embryophyta</taxon>
        <taxon>Tracheophyta</taxon>
        <taxon>Spermatophyta</taxon>
        <taxon>Magnoliopsida</taxon>
        <taxon>eudicotyledons</taxon>
        <taxon>Gunneridae</taxon>
        <taxon>Pentapetalae</taxon>
        <taxon>rosids</taxon>
        <taxon>fabids</taxon>
        <taxon>Malpighiales</taxon>
        <taxon>Rhizophoraceae</taxon>
        <taxon>Rhizophora</taxon>
    </lineage>
</organism>
<evidence type="ECO:0000313" key="1">
    <source>
        <dbReference type="EMBL" id="MBX53486.1"/>
    </source>
</evidence>
<name>A0A2P2PFG6_RHIMU</name>
<proteinExistence type="predicted"/>
<dbReference type="EMBL" id="GGEC01073002">
    <property type="protein sequence ID" value="MBX53486.1"/>
    <property type="molecule type" value="Transcribed_RNA"/>
</dbReference>
<reference evidence="1" key="1">
    <citation type="submission" date="2018-02" db="EMBL/GenBank/DDBJ databases">
        <title>Rhizophora mucronata_Transcriptome.</title>
        <authorList>
            <person name="Meera S.P."/>
            <person name="Sreeshan A."/>
            <person name="Augustine A."/>
        </authorList>
    </citation>
    <scope>NUCLEOTIDE SEQUENCE</scope>
    <source>
        <tissue evidence="1">Leaf</tissue>
    </source>
</reference>
<accession>A0A2P2PFG6</accession>